<reference evidence="2" key="1">
    <citation type="journal article" date="2020" name="Stud. Mycol.">
        <title>101 Dothideomycetes genomes: a test case for predicting lifestyles and emergence of pathogens.</title>
        <authorList>
            <person name="Haridas S."/>
            <person name="Albert R."/>
            <person name="Binder M."/>
            <person name="Bloem J."/>
            <person name="Labutti K."/>
            <person name="Salamov A."/>
            <person name="Andreopoulos B."/>
            <person name="Baker S."/>
            <person name="Barry K."/>
            <person name="Bills G."/>
            <person name="Bluhm B."/>
            <person name="Cannon C."/>
            <person name="Castanera R."/>
            <person name="Culley D."/>
            <person name="Daum C."/>
            <person name="Ezra D."/>
            <person name="Gonzalez J."/>
            <person name="Henrissat B."/>
            <person name="Kuo A."/>
            <person name="Liang C."/>
            <person name="Lipzen A."/>
            <person name="Lutzoni F."/>
            <person name="Magnuson J."/>
            <person name="Mondo S."/>
            <person name="Nolan M."/>
            <person name="Ohm R."/>
            <person name="Pangilinan J."/>
            <person name="Park H.-J."/>
            <person name="Ramirez L."/>
            <person name="Alfaro M."/>
            <person name="Sun H."/>
            <person name="Tritt A."/>
            <person name="Yoshinaga Y."/>
            <person name="Zwiers L.-H."/>
            <person name="Turgeon B."/>
            <person name="Goodwin S."/>
            <person name="Spatafora J."/>
            <person name="Crous P."/>
            <person name="Grigoriev I."/>
        </authorList>
    </citation>
    <scope>NUCLEOTIDE SEQUENCE</scope>
    <source>
        <strain evidence="2">CBS 109.77</strain>
    </source>
</reference>
<keyword evidence="3" id="KW-1185">Reference proteome</keyword>
<evidence type="ECO:0000256" key="1">
    <source>
        <dbReference type="SAM" id="MobiDB-lite"/>
    </source>
</evidence>
<feature type="compositionally biased region" description="Low complexity" evidence="1">
    <location>
        <begin position="21"/>
        <end position="32"/>
    </location>
</feature>
<evidence type="ECO:0000313" key="3">
    <source>
        <dbReference type="Proteomes" id="UP000799757"/>
    </source>
</evidence>
<dbReference type="Proteomes" id="UP000799757">
    <property type="component" value="Unassembled WGS sequence"/>
</dbReference>
<feature type="region of interest" description="Disordered" evidence="1">
    <location>
        <begin position="337"/>
        <end position="357"/>
    </location>
</feature>
<proteinExistence type="predicted"/>
<protein>
    <submittedName>
        <fullName evidence="2">Uncharacterized protein</fullName>
    </submittedName>
</protein>
<dbReference type="EMBL" id="MU002278">
    <property type="protein sequence ID" value="KAF2787803.1"/>
    <property type="molecule type" value="Genomic_DNA"/>
</dbReference>
<sequence length="485" mass="52878">MATIKRDSMEATSELSAQLKSTTLSTPTSTPSAKPPRSHLTTLPPPILNTIFSHLLDTELVNANISNVSYTHTLQPSGTLQFQASRPPFPVHTALFRVSKKLSEAARAYFYAQNLFIRFTFRTPDARHAKTMLADSGVLFSVAGFSALEASTSHAMDLVLVEKDSTQKRAVVMFPAQYLPRLVNFMDQASKATTSWASGHKLEMSVRNTYAFPISRLQGDLLEPFRFLSSFSSVAISPANLLPGYAEGLQTSMTTAFTPASWLTTVSALADRAEEAAAGKEDGEVGRQLYNAAIIAQTYAYLTHPEDLHSQPEAFAKGVQRLRWRCELGVGNSILAQHGHDKPHTHTHTHTETQPSLTPALARDLLTAETALSAALSLATNSPSPTSNPWLATLPVDLVPPNAEAWFADAERGVCWWRLGLAHAALGEFLFAAGDLERAVEMLGGGDAERTGEVEGLFEWVRGSIDWERRPGEGLRRAAVLARRV</sequence>
<gene>
    <name evidence="2" type="ORF">K505DRAFT_121838</name>
</gene>
<accession>A0A6A6WV51</accession>
<dbReference type="AlphaFoldDB" id="A0A6A6WV51"/>
<organism evidence="2 3">
    <name type="scientific">Melanomma pulvis-pyrius CBS 109.77</name>
    <dbReference type="NCBI Taxonomy" id="1314802"/>
    <lineage>
        <taxon>Eukaryota</taxon>
        <taxon>Fungi</taxon>
        <taxon>Dikarya</taxon>
        <taxon>Ascomycota</taxon>
        <taxon>Pezizomycotina</taxon>
        <taxon>Dothideomycetes</taxon>
        <taxon>Pleosporomycetidae</taxon>
        <taxon>Pleosporales</taxon>
        <taxon>Melanommataceae</taxon>
        <taxon>Melanomma</taxon>
    </lineage>
</organism>
<feature type="compositionally biased region" description="Polar residues" evidence="1">
    <location>
        <begin position="10"/>
        <end position="20"/>
    </location>
</feature>
<dbReference type="OrthoDB" id="62952at2759"/>
<name>A0A6A6WV51_9PLEO</name>
<evidence type="ECO:0000313" key="2">
    <source>
        <dbReference type="EMBL" id="KAF2787803.1"/>
    </source>
</evidence>
<feature type="region of interest" description="Disordered" evidence="1">
    <location>
        <begin position="1"/>
        <end position="42"/>
    </location>
</feature>